<sequence>MAWHQLCNLSTLKNGQGQEFLVGKTIVALFLQDSKLYATDGMCAHQGGPLAQGLVDGECITCPWHGWQYDLNTGNNLRTGKKMLDRYDVEVRGDQVWIEIPCESSEGASTAI</sequence>
<reference evidence="6 7" key="1">
    <citation type="submission" date="2019-02" db="EMBL/GenBank/DDBJ databases">
        <title>Deep-cultivation of Planctomycetes and their phenomic and genomic characterization uncovers novel biology.</title>
        <authorList>
            <person name="Wiegand S."/>
            <person name="Jogler M."/>
            <person name="Boedeker C."/>
            <person name="Pinto D."/>
            <person name="Vollmers J."/>
            <person name="Rivas-Marin E."/>
            <person name="Kohn T."/>
            <person name="Peeters S.H."/>
            <person name="Heuer A."/>
            <person name="Rast P."/>
            <person name="Oberbeckmann S."/>
            <person name="Bunk B."/>
            <person name="Jeske O."/>
            <person name="Meyerdierks A."/>
            <person name="Storesund J.E."/>
            <person name="Kallscheuer N."/>
            <person name="Luecker S."/>
            <person name="Lage O.M."/>
            <person name="Pohl T."/>
            <person name="Merkel B.J."/>
            <person name="Hornburger P."/>
            <person name="Mueller R.-W."/>
            <person name="Bruemmer F."/>
            <person name="Labrenz M."/>
            <person name="Spormann A.M."/>
            <person name="Op den Camp H."/>
            <person name="Overmann J."/>
            <person name="Amann R."/>
            <person name="Jetten M.S.M."/>
            <person name="Mascher T."/>
            <person name="Medema M.H."/>
            <person name="Devos D.P."/>
            <person name="Kaster A.-K."/>
            <person name="Ovreas L."/>
            <person name="Rohde M."/>
            <person name="Galperin M.Y."/>
            <person name="Jogler C."/>
        </authorList>
    </citation>
    <scope>NUCLEOTIDE SEQUENCE [LARGE SCALE GENOMIC DNA]</scope>
    <source>
        <strain evidence="6 7">Q31a</strain>
    </source>
</reference>
<dbReference type="GO" id="GO:0046872">
    <property type="term" value="F:metal ion binding"/>
    <property type="evidence" value="ECO:0007669"/>
    <property type="project" value="UniProtKB-KW"/>
</dbReference>
<evidence type="ECO:0000259" key="5">
    <source>
        <dbReference type="PROSITE" id="PS51296"/>
    </source>
</evidence>
<dbReference type="EMBL" id="CP036298">
    <property type="protein sequence ID" value="QDV27134.1"/>
    <property type="molecule type" value="Genomic_DNA"/>
</dbReference>
<dbReference type="GO" id="GO:0032259">
    <property type="term" value="P:methylation"/>
    <property type="evidence" value="ECO:0007669"/>
    <property type="project" value="UniProtKB-KW"/>
</dbReference>
<dbReference type="AlphaFoldDB" id="A0A518GEW0"/>
<evidence type="ECO:0000256" key="4">
    <source>
        <dbReference type="ARBA" id="ARBA00023014"/>
    </source>
</evidence>
<keyword evidence="2" id="KW-0479">Metal-binding</keyword>
<keyword evidence="7" id="KW-1185">Reference proteome</keyword>
<keyword evidence="6" id="KW-0560">Oxidoreductase</keyword>
<keyword evidence="3" id="KW-0408">Iron</keyword>
<dbReference type="PROSITE" id="PS51296">
    <property type="entry name" value="RIESKE"/>
    <property type="match status" value="1"/>
</dbReference>
<dbReference type="GO" id="GO:0016491">
    <property type="term" value="F:oxidoreductase activity"/>
    <property type="evidence" value="ECO:0007669"/>
    <property type="project" value="UniProtKB-KW"/>
</dbReference>
<dbReference type="PANTHER" id="PTHR21496:SF23">
    <property type="entry name" value="3-PHENYLPROPIONATE_CINNAMIC ACID DIOXYGENASE FERREDOXIN SUBUNIT"/>
    <property type="match status" value="1"/>
</dbReference>
<dbReference type="PANTHER" id="PTHR21496">
    <property type="entry name" value="FERREDOXIN-RELATED"/>
    <property type="match status" value="1"/>
</dbReference>
<dbReference type="GO" id="GO:0051537">
    <property type="term" value="F:2 iron, 2 sulfur cluster binding"/>
    <property type="evidence" value="ECO:0007669"/>
    <property type="project" value="UniProtKB-KW"/>
</dbReference>
<evidence type="ECO:0000313" key="6">
    <source>
        <dbReference type="EMBL" id="QDV27134.1"/>
    </source>
</evidence>
<organism evidence="6 7">
    <name type="scientific">Aureliella helgolandensis</name>
    <dbReference type="NCBI Taxonomy" id="2527968"/>
    <lineage>
        <taxon>Bacteria</taxon>
        <taxon>Pseudomonadati</taxon>
        <taxon>Planctomycetota</taxon>
        <taxon>Planctomycetia</taxon>
        <taxon>Pirellulales</taxon>
        <taxon>Pirellulaceae</taxon>
        <taxon>Aureliella</taxon>
    </lineage>
</organism>
<keyword evidence="6" id="KW-0489">Methyltransferase</keyword>
<dbReference type="EC" id="1.14.13.178" evidence="6"/>
<dbReference type="InterPro" id="IPR017941">
    <property type="entry name" value="Rieske_2Fe-2S"/>
</dbReference>
<dbReference type="GO" id="GO:0008168">
    <property type="term" value="F:methyltransferase activity"/>
    <property type="evidence" value="ECO:0007669"/>
    <property type="project" value="UniProtKB-KW"/>
</dbReference>
<evidence type="ECO:0000256" key="2">
    <source>
        <dbReference type="ARBA" id="ARBA00022723"/>
    </source>
</evidence>
<dbReference type="KEGG" id="ahel:Q31a_55210"/>
<accession>A0A518GEW0</accession>
<dbReference type="Pfam" id="PF00355">
    <property type="entry name" value="Rieske"/>
    <property type="match status" value="1"/>
</dbReference>
<feature type="domain" description="Rieske" evidence="5">
    <location>
        <begin position="4"/>
        <end position="98"/>
    </location>
</feature>
<dbReference type="CDD" id="cd03467">
    <property type="entry name" value="Rieske"/>
    <property type="match status" value="1"/>
</dbReference>
<dbReference type="InterPro" id="IPR036922">
    <property type="entry name" value="Rieske_2Fe-2S_sf"/>
</dbReference>
<evidence type="ECO:0000256" key="1">
    <source>
        <dbReference type="ARBA" id="ARBA00022714"/>
    </source>
</evidence>
<dbReference type="OrthoDB" id="9795104at2"/>
<keyword evidence="4" id="KW-0411">Iron-sulfur</keyword>
<keyword evidence="1" id="KW-0001">2Fe-2S</keyword>
<dbReference type="Proteomes" id="UP000318017">
    <property type="component" value="Chromosome"/>
</dbReference>
<protein>
    <submittedName>
        <fullName evidence="6">Methylxanthine N1-demethylase NdmA</fullName>
        <ecNumber evidence="6">1.14.13.178</ecNumber>
    </submittedName>
</protein>
<dbReference type="RefSeq" id="WP_145084051.1">
    <property type="nucleotide sequence ID" value="NZ_CP036298.1"/>
</dbReference>
<dbReference type="Gene3D" id="2.102.10.10">
    <property type="entry name" value="Rieske [2Fe-2S] iron-sulphur domain"/>
    <property type="match status" value="1"/>
</dbReference>
<proteinExistence type="predicted"/>
<evidence type="ECO:0000256" key="3">
    <source>
        <dbReference type="ARBA" id="ARBA00023004"/>
    </source>
</evidence>
<name>A0A518GEW0_9BACT</name>
<dbReference type="SUPFAM" id="SSF50022">
    <property type="entry name" value="ISP domain"/>
    <property type="match status" value="1"/>
</dbReference>
<evidence type="ECO:0000313" key="7">
    <source>
        <dbReference type="Proteomes" id="UP000318017"/>
    </source>
</evidence>
<keyword evidence="6" id="KW-0808">Transferase</keyword>
<gene>
    <name evidence="6" type="primary">ndmA</name>
    <name evidence="6" type="ORF">Q31a_55210</name>
</gene>